<dbReference type="EMBL" id="OU895880">
    <property type="protein sequence ID" value="CAG9812085.1"/>
    <property type="molecule type" value="Genomic_DNA"/>
</dbReference>
<evidence type="ECO:0000256" key="4">
    <source>
        <dbReference type="ARBA" id="ARBA00022771"/>
    </source>
</evidence>
<feature type="domain" description="C2H2-type" evidence="9">
    <location>
        <begin position="224"/>
        <end position="242"/>
    </location>
</feature>
<evidence type="ECO:0000313" key="11">
    <source>
        <dbReference type="Proteomes" id="UP001153620"/>
    </source>
</evidence>
<evidence type="ECO:0000256" key="7">
    <source>
        <dbReference type="PROSITE-ProRule" id="PRU00042"/>
    </source>
</evidence>
<keyword evidence="2" id="KW-0479">Metal-binding</keyword>
<evidence type="ECO:0000256" key="8">
    <source>
        <dbReference type="SAM" id="MobiDB-lite"/>
    </source>
</evidence>
<reference evidence="10" key="2">
    <citation type="submission" date="2022-10" db="EMBL/GenBank/DDBJ databases">
        <authorList>
            <consortium name="ENA_rothamsted_submissions"/>
            <consortium name="culmorum"/>
            <person name="King R."/>
        </authorList>
    </citation>
    <scope>NUCLEOTIDE SEQUENCE</scope>
</reference>
<accession>A0A9N9WZB3</accession>
<dbReference type="Proteomes" id="UP001153620">
    <property type="component" value="Chromosome 4"/>
</dbReference>
<feature type="domain" description="C2H2-type" evidence="9">
    <location>
        <begin position="163"/>
        <end position="191"/>
    </location>
</feature>
<organism evidence="10 11">
    <name type="scientific">Chironomus riparius</name>
    <dbReference type="NCBI Taxonomy" id="315576"/>
    <lineage>
        <taxon>Eukaryota</taxon>
        <taxon>Metazoa</taxon>
        <taxon>Ecdysozoa</taxon>
        <taxon>Arthropoda</taxon>
        <taxon>Hexapoda</taxon>
        <taxon>Insecta</taxon>
        <taxon>Pterygota</taxon>
        <taxon>Neoptera</taxon>
        <taxon>Endopterygota</taxon>
        <taxon>Diptera</taxon>
        <taxon>Nematocera</taxon>
        <taxon>Chironomoidea</taxon>
        <taxon>Chironomidae</taxon>
        <taxon>Chironominae</taxon>
        <taxon>Chironomus</taxon>
    </lineage>
</organism>
<keyword evidence="6" id="KW-0539">Nucleus</keyword>
<dbReference type="InterPro" id="IPR013087">
    <property type="entry name" value="Znf_C2H2_type"/>
</dbReference>
<dbReference type="PANTHER" id="PTHR24406">
    <property type="entry name" value="TRANSCRIPTIONAL REPRESSOR CTCFL-RELATED"/>
    <property type="match status" value="1"/>
</dbReference>
<evidence type="ECO:0000256" key="2">
    <source>
        <dbReference type="ARBA" id="ARBA00022723"/>
    </source>
</evidence>
<dbReference type="Gene3D" id="3.30.160.60">
    <property type="entry name" value="Classic Zinc Finger"/>
    <property type="match status" value="2"/>
</dbReference>
<dbReference type="GO" id="GO:0008270">
    <property type="term" value="F:zinc ion binding"/>
    <property type="evidence" value="ECO:0007669"/>
    <property type="project" value="UniProtKB-KW"/>
</dbReference>
<feature type="compositionally biased region" description="Acidic residues" evidence="8">
    <location>
        <begin position="17"/>
        <end position="26"/>
    </location>
</feature>
<dbReference type="GO" id="GO:0005634">
    <property type="term" value="C:nucleus"/>
    <property type="evidence" value="ECO:0007669"/>
    <property type="project" value="UniProtKB-SubCell"/>
</dbReference>
<protein>
    <recommendedName>
        <fullName evidence="9">C2H2-type domain-containing protein</fullName>
    </recommendedName>
</protein>
<feature type="compositionally biased region" description="Polar residues" evidence="8">
    <location>
        <begin position="1"/>
        <end position="13"/>
    </location>
</feature>
<comment type="subcellular location">
    <subcellularLocation>
        <location evidence="1">Nucleus</location>
    </subcellularLocation>
</comment>
<sequence>MAKASKSTIQTFSLDDVVYEDETETADEQYELVEAQSDPLDAIDFDDEPQNIKVEPDVDFEYMEDPQDDNDDENAEYVITEINDPSAYSNIVDLQPVDPEPSSSKYVCNVCGKCFQYLRSYNQHRLTHALRTDVTECEICHKELKRTALEYHMKYRHIDARNYKCEVCLNRFKSPGALRHHIATFHPREGYDCDECERVFKTRFFLNKHKEEVHVFKPIVITKFDCQYCNKVFKNQGQLTLHIGIMGKKLGKCRDTLNS</sequence>
<gene>
    <name evidence="10" type="ORF">CHIRRI_LOCUS14890</name>
</gene>
<keyword evidence="11" id="KW-1185">Reference proteome</keyword>
<dbReference type="InterPro" id="IPR050888">
    <property type="entry name" value="ZnF_C2H2-type_TF"/>
</dbReference>
<evidence type="ECO:0000259" key="9">
    <source>
        <dbReference type="PROSITE" id="PS50157"/>
    </source>
</evidence>
<dbReference type="PROSITE" id="PS50157">
    <property type="entry name" value="ZINC_FINGER_C2H2_2"/>
    <property type="match status" value="4"/>
</dbReference>
<dbReference type="OrthoDB" id="4737882at2759"/>
<reference evidence="10" key="1">
    <citation type="submission" date="2022-01" db="EMBL/GenBank/DDBJ databases">
        <authorList>
            <person name="King R."/>
        </authorList>
    </citation>
    <scope>NUCLEOTIDE SEQUENCE</scope>
</reference>
<evidence type="ECO:0000256" key="6">
    <source>
        <dbReference type="ARBA" id="ARBA00023242"/>
    </source>
</evidence>
<evidence type="ECO:0000256" key="3">
    <source>
        <dbReference type="ARBA" id="ARBA00022737"/>
    </source>
</evidence>
<dbReference type="InterPro" id="IPR036236">
    <property type="entry name" value="Znf_C2H2_sf"/>
</dbReference>
<feature type="domain" description="C2H2-type" evidence="9">
    <location>
        <begin position="191"/>
        <end position="214"/>
    </location>
</feature>
<dbReference type="AlphaFoldDB" id="A0A9N9WZB3"/>
<dbReference type="SUPFAM" id="SSF57667">
    <property type="entry name" value="beta-beta-alpha zinc fingers"/>
    <property type="match status" value="2"/>
</dbReference>
<evidence type="ECO:0000256" key="1">
    <source>
        <dbReference type="ARBA" id="ARBA00004123"/>
    </source>
</evidence>
<proteinExistence type="predicted"/>
<dbReference type="SMART" id="SM00355">
    <property type="entry name" value="ZnF_C2H2"/>
    <property type="match status" value="5"/>
</dbReference>
<feature type="region of interest" description="Disordered" evidence="8">
    <location>
        <begin position="1"/>
        <end position="26"/>
    </location>
</feature>
<feature type="domain" description="C2H2-type" evidence="9">
    <location>
        <begin position="106"/>
        <end position="133"/>
    </location>
</feature>
<keyword evidence="5" id="KW-0862">Zinc</keyword>
<evidence type="ECO:0000313" key="10">
    <source>
        <dbReference type="EMBL" id="CAG9812085.1"/>
    </source>
</evidence>
<keyword evidence="3" id="KW-0677">Repeat</keyword>
<dbReference type="Pfam" id="PF00096">
    <property type="entry name" value="zf-C2H2"/>
    <property type="match status" value="4"/>
</dbReference>
<keyword evidence="4 7" id="KW-0863">Zinc-finger</keyword>
<name>A0A9N9WZB3_9DIPT</name>
<dbReference type="PROSITE" id="PS00028">
    <property type="entry name" value="ZINC_FINGER_C2H2_1"/>
    <property type="match status" value="3"/>
</dbReference>
<evidence type="ECO:0000256" key="5">
    <source>
        <dbReference type="ARBA" id="ARBA00022833"/>
    </source>
</evidence>